<dbReference type="OrthoDB" id="10256152at2759"/>
<name>A0A813FYU0_POLGL</name>
<dbReference type="Proteomes" id="UP000654075">
    <property type="component" value="Unassembled WGS sequence"/>
</dbReference>
<proteinExistence type="predicted"/>
<sequence>MAWQLPMARAELESLLPQPEAPKYKLAVIGFTAPGGWEMNTDKDKTGVRYDSTAIANGVIVAGGSCVLFDYTPDDHDGFAAKVAEFAALIVRINPGQLSAPGVKEGAQLRFDGLMRELVAKKVPVWSSPGVQTQMGAKDALTNIRHLSCGLPDTYTYFGEDSGQCAHFVGPDGMRKTCAFQPRVIKQNRGSAGEGIWLVWLVMKDGKKIKKADWAGSKLVEQEKDGKKTTKCVPVDDAVALAGGGGLPPYCASLGAELLDDDDMIKLMEMNDNHVEYHSLGEFMSFCVDGSKAEAAGDWKATFPGQYFKGGKEAGGQLVDQRLLPRIEEGEVRMQMVGDRLFKIIHKLPVDGLSAVGGNNVMTFYEPGPKPATPLEGVKYAADKPELVNLEMQFVKKDIPVIMPALGLSGEPLPLLWTGDFIPKNTEESPDGSDGKTDFVVGEFNCSCVGISPFGAACGPDKDLKDVPDAEFRDGYELTCLMGSKALEMLAAI</sequence>
<evidence type="ECO:0000259" key="1">
    <source>
        <dbReference type="Pfam" id="PF20668"/>
    </source>
</evidence>
<dbReference type="NCBIfam" id="NF033816">
    <property type="entry name" value="Cj0069_fam"/>
    <property type="match status" value="1"/>
</dbReference>
<comment type="caution">
    <text evidence="2">The sequence shown here is derived from an EMBL/GenBank/DDBJ whole genome shotgun (WGS) entry which is preliminary data.</text>
</comment>
<accession>A0A813FYU0</accession>
<gene>
    <name evidence="2" type="ORF">PGLA1383_LOCUS36457</name>
</gene>
<organism evidence="2 3">
    <name type="scientific">Polarella glacialis</name>
    <name type="common">Dinoflagellate</name>
    <dbReference type="NCBI Taxonomy" id="89957"/>
    <lineage>
        <taxon>Eukaryota</taxon>
        <taxon>Sar</taxon>
        <taxon>Alveolata</taxon>
        <taxon>Dinophyceae</taxon>
        <taxon>Suessiales</taxon>
        <taxon>Suessiaceae</taxon>
        <taxon>Polarella</taxon>
    </lineage>
</organism>
<evidence type="ECO:0000313" key="2">
    <source>
        <dbReference type="EMBL" id="CAE8618859.1"/>
    </source>
</evidence>
<dbReference type="AlphaFoldDB" id="A0A813FYU0"/>
<dbReference type="EMBL" id="CAJNNV010026717">
    <property type="protein sequence ID" value="CAE8618859.1"/>
    <property type="molecule type" value="Genomic_DNA"/>
</dbReference>
<dbReference type="InterPro" id="IPR049212">
    <property type="entry name" value="DUF6815"/>
</dbReference>
<dbReference type="OMA" id="WLCWLAN"/>
<feature type="domain" description="DUF6815" evidence="1">
    <location>
        <begin position="329"/>
        <end position="450"/>
    </location>
</feature>
<keyword evidence="3" id="KW-1185">Reference proteome</keyword>
<dbReference type="Pfam" id="PF20668">
    <property type="entry name" value="DUF6815"/>
    <property type="match status" value="1"/>
</dbReference>
<evidence type="ECO:0000313" key="3">
    <source>
        <dbReference type="Proteomes" id="UP000654075"/>
    </source>
</evidence>
<reference evidence="2" key="1">
    <citation type="submission" date="2021-02" db="EMBL/GenBank/DDBJ databases">
        <authorList>
            <person name="Dougan E. K."/>
            <person name="Rhodes N."/>
            <person name="Thang M."/>
            <person name="Chan C."/>
        </authorList>
    </citation>
    <scope>NUCLEOTIDE SEQUENCE</scope>
</reference>
<protein>
    <recommendedName>
        <fullName evidence="1">DUF6815 domain-containing protein</fullName>
    </recommendedName>
</protein>